<keyword evidence="1" id="KW-1133">Transmembrane helix</keyword>
<feature type="non-terminal residue" evidence="2">
    <location>
        <position position="1"/>
    </location>
</feature>
<evidence type="ECO:0000313" key="2">
    <source>
        <dbReference type="EMBL" id="CAF2185360.1"/>
    </source>
</evidence>
<dbReference type="EMBL" id="HG994361">
    <property type="protein sequence ID" value="CAF2185360.1"/>
    <property type="molecule type" value="Genomic_DNA"/>
</dbReference>
<name>A0A816ZAZ3_BRANA</name>
<evidence type="ECO:0000256" key="1">
    <source>
        <dbReference type="SAM" id="Phobius"/>
    </source>
</evidence>
<feature type="transmembrane region" description="Helical" evidence="1">
    <location>
        <begin position="6"/>
        <end position="27"/>
    </location>
</feature>
<reference evidence="2" key="1">
    <citation type="submission" date="2021-01" db="EMBL/GenBank/DDBJ databases">
        <authorList>
            <consortium name="Genoscope - CEA"/>
            <person name="William W."/>
        </authorList>
    </citation>
    <scope>NUCLEOTIDE SEQUENCE</scope>
</reference>
<sequence>VDADHWSVSTSSLMVSLLIVVVQALSLPQVSALGPKTYLYPVLGGGDLRGSRASLFCQQGCLIPRWLGRSRLHFPAP</sequence>
<organism evidence="2">
    <name type="scientific">Brassica napus</name>
    <name type="common">Rape</name>
    <dbReference type="NCBI Taxonomy" id="3708"/>
    <lineage>
        <taxon>Eukaryota</taxon>
        <taxon>Viridiplantae</taxon>
        <taxon>Streptophyta</taxon>
        <taxon>Embryophyta</taxon>
        <taxon>Tracheophyta</taxon>
        <taxon>Spermatophyta</taxon>
        <taxon>Magnoliopsida</taxon>
        <taxon>eudicotyledons</taxon>
        <taxon>Gunneridae</taxon>
        <taxon>Pentapetalae</taxon>
        <taxon>rosids</taxon>
        <taxon>malvids</taxon>
        <taxon>Brassicales</taxon>
        <taxon>Brassicaceae</taxon>
        <taxon>Brassiceae</taxon>
        <taxon>Brassica</taxon>
    </lineage>
</organism>
<proteinExistence type="predicted"/>
<gene>
    <name evidence="2" type="ORF">DARMORV10_A07P31490.1</name>
</gene>
<protein>
    <submittedName>
        <fullName evidence="2">(rape) hypothetical protein</fullName>
    </submittedName>
</protein>
<dbReference type="AlphaFoldDB" id="A0A816ZAZ3"/>
<accession>A0A816ZAZ3</accession>
<keyword evidence="1" id="KW-0812">Transmembrane</keyword>
<keyword evidence="1" id="KW-0472">Membrane</keyword>
<dbReference type="Proteomes" id="UP001295469">
    <property type="component" value="Chromosome A07"/>
</dbReference>